<sequence>MEGSIEPQGGLAGKTSEELRRDIEERREILVRCVTWNLQAKPTACSAAIRKRLLPLESYHMLHVGTQECERSIALSLINQSKAKWTATLREAVGPNYEPLVSHTLQATHSILFVHRGVLPLVRGMRSAAVATGVGAGETRLGNKGGIGLALHVGAVKIVFVTAHLAAHQKNVSTRNREVSKISSDLTKLLRESAVNRVVSTRDDEPTQTTTTTTTLEGAVSNDDAGGPNHVGDTSGALLDVFDCVFWSGDLNYRVEMSRAAADSALASGDLAALREADQLRVAISEGNALSRFSEGPLEFFPTYKFDSVDATGDARAAAGDVYDSSAKQRVPSWTDRVLWASRDEEVVELLEYTSVPDLRSSDHRPVFATFKIKLQTGSGALIDARANDGAAQIENMHQSQVCSLQ</sequence>
<dbReference type="PANTHER" id="PTHR11200">
    <property type="entry name" value="INOSITOL 5-PHOSPHATASE"/>
    <property type="match status" value="1"/>
</dbReference>
<dbReference type="SUPFAM" id="SSF56219">
    <property type="entry name" value="DNase I-like"/>
    <property type="match status" value="1"/>
</dbReference>
<dbReference type="InterPro" id="IPR036691">
    <property type="entry name" value="Endo/exonu/phosph_ase_sf"/>
</dbReference>
<dbReference type="AlphaFoldDB" id="A0AAD7XMF9"/>
<dbReference type="InterPro" id="IPR046985">
    <property type="entry name" value="IP5"/>
</dbReference>
<dbReference type="Gene3D" id="3.60.10.10">
    <property type="entry name" value="Endonuclease/exonuclease/phosphatase"/>
    <property type="match status" value="1"/>
</dbReference>
<organism evidence="3 4">
    <name type="scientific">Chrysophaeum taylorii</name>
    <dbReference type="NCBI Taxonomy" id="2483200"/>
    <lineage>
        <taxon>Eukaryota</taxon>
        <taxon>Sar</taxon>
        <taxon>Stramenopiles</taxon>
        <taxon>Ochrophyta</taxon>
        <taxon>Pelagophyceae</taxon>
        <taxon>Pelagomonadales</taxon>
        <taxon>Pelagomonadaceae</taxon>
        <taxon>Chrysophaeum</taxon>
    </lineage>
</organism>
<evidence type="ECO:0000256" key="1">
    <source>
        <dbReference type="SAM" id="MobiDB-lite"/>
    </source>
</evidence>
<evidence type="ECO:0000313" key="4">
    <source>
        <dbReference type="Proteomes" id="UP001230188"/>
    </source>
</evidence>
<proteinExistence type="predicted"/>
<gene>
    <name evidence="3" type="ORF">CTAYLR_009374</name>
</gene>
<protein>
    <recommendedName>
        <fullName evidence="2">Inositol polyphosphate-related phosphatase domain-containing protein</fullName>
    </recommendedName>
</protein>
<feature type="domain" description="Inositol polyphosphate-related phosphatase" evidence="2">
    <location>
        <begin position="27"/>
        <end position="379"/>
    </location>
</feature>
<evidence type="ECO:0000313" key="3">
    <source>
        <dbReference type="EMBL" id="KAJ8601350.1"/>
    </source>
</evidence>
<dbReference type="PANTHER" id="PTHR11200:SF275">
    <property type="entry name" value="LD06095P"/>
    <property type="match status" value="1"/>
</dbReference>
<dbReference type="Proteomes" id="UP001230188">
    <property type="component" value="Unassembled WGS sequence"/>
</dbReference>
<dbReference type="GO" id="GO:0004439">
    <property type="term" value="F:phosphatidylinositol-4,5-bisphosphate 5-phosphatase activity"/>
    <property type="evidence" value="ECO:0007669"/>
    <property type="project" value="TreeGrafter"/>
</dbReference>
<dbReference type="SMART" id="SM00128">
    <property type="entry name" value="IPPc"/>
    <property type="match status" value="1"/>
</dbReference>
<reference evidence="3" key="1">
    <citation type="submission" date="2023-01" db="EMBL/GenBank/DDBJ databases">
        <title>Metagenome sequencing of chrysophaentin producing Chrysophaeum taylorii.</title>
        <authorList>
            <person name="Davison J."/>
            <person name="Bewley C."/>
        </authorList>
    </citation>
    <scope>NUCLEOTIDE SEQUENCE</scope>
    <source>
        <strain evidence="3">NIES-1699</strain>
    </source>
</reference>
<accession>A0AAD7XMF9</accession>
<dbReference type="InterPro" id="IPR000300">
    <property type="entry name" value="IPPc"/>
</dbReference>
<feature type="region of interest" description="Disordered" evidence="1">
    <location>
        <begin position="197"/>
        <end position="229"/>
    </location>
</feature>
<keyword evidence="4" id="KW-1185">Reference proteome</keyword>
<name>A0AAD7XMF9_9STRA</name>
<dbReference type="Pfam" id="PF22669">
    <property type="entry name" value="Exo_endo_phos2"/>
    <property type="match status" value="1"/>
</dbReference>
<dbReference type="GO" id="GO:0046856">
    <property type="term" value="P:phosphatidylinositol dephosphorylation"/>
    <property type="evidence" value="ECO:0007669"/>
    <property type="project" value="InterPro"/>
</dbReference>
<comment type="caution">
    <text evidence="3">The sequence shown here is derived from an EMBL/GenBank/DDBJ whole genome shotgun (WGS) entry which is preliminary data.</text>
</comment>
<dbReference type="EMBL" id="JAQMWT010000436">
    <property type="protein sequence ID" value="KAJ8601350.1"/>
    <property type="molecule type" value="Genomic_DNA"/>
</dbReference>
<evidence type="ECO:0000259" key="2">
    <source>
        <dbReference type="SMART" id="SM00128"/>
    </source>
</evidence>